<name>A0A6A6I7S3_9PLEO</name>
<feature type="transmembrane region" description="Helical" evidence="7">
    <location>
        <begin position="492"/>
        <end position="513"/>
    </location>
</feature>
<dbReference type="EMBL" id="ML987198">
    <property type="protein sequence ID" value="KAF2246406.1"/>
    <property type="molecule type" value="Genomic_DNA"/>
</dbReference>
<dbReference type="AlphaFoldDB" id="A0A6A6I7S3"/>
<dbReference type="SUPFAM" id="SSF144083">
    <property type="entry name" value="Magnesium transport protein CorA, transmembrane region"/>
    <property type="match status" value="1"/>
</dbReference>
<dbReference type="InterPro" id="IPR002523">
    <property type="entry name" value="MgTranspt_CorA/ZnTranspt_ZntB"/>
</dbReference>
<evidence type="ECO:0000313" key="8">
    <source>
        <dbReference type="EMBL" id="KAF2246406.1"/>
    </source>
</evidence>
<dbReference type="GO" id="GO:0046873">
    <property type="term" value="F:metal ion transmembrane transporter activity"/>
    <property type="evidence" value="ECO:0007669"/>
    <property type="project" value="InterPro"/>
</dbReference>
<keyword evidence="4 7" id="KW-0472">Membrane</keyword>
<dbReference type="InterPro" id="IPR050829">
    <property type="entry name" value="CorA_MIT"/>
</dbReference>
<evidence type="ECO:0000256" key="3">
    <source>
        <dbReference type="ARBA" id="ARBA00022989"/>
    </source>
</evidence>
<protein>
    <submittedName>
        <fullName evidence="8">Uncharacterized protein</fullName>
    </submittedName>
</protein>
<evidence type="ECO:0000256" key="2">
    <source>
        <dbReference type="ARBA" id="ARBA00022692"/>
    </source>
</evidence>
<evidence type="ECO:0000256" key="5">
    <source>
        <dbReference type="SAM" id="Coils"/>
    </source>
</evidence>
<accession>A0A6A6I7S3</accession>
<dbReference type="Proteomes" id="UP000800094">
    <property type="component" value="Unassembled WGS sequence"/>
</dbReference>
<dbReference type="PANTHER" id="PTHR47685">
    <property type="entry name" value="MAGNESIUM TRANSPORT PROTEIN CORA"/>
    <property type="match status" value="1"/>
</dbReference>
<keyword evidence="3 7" id="KW-1133">Transmembrane helix</keyword>
<comment type="subcellular location">
    <subcellularLocation>
        <location evidence="1">Membrane</location>
        <topology evidence="1">Multi-pass membrane protein</topology>
    </subcellularLocation>
</comment>
<feature type="region of interest" description="Disordered" evidence="6">
    <location>
        <begin position="520"/>
        <end position="542"/>
    </location>
</feature>
<reference evidence="8" key="1">
    <citation type="journal article" date="2020" name="Stud. Mycol.">
        <title>101 Dothideomycetes genomes: a test case for predicting lifestyles and emergence of pathogens.</title>
        <authorList>
            <person name="Haridas S."/>
            <person name="Albert R."/>
            <person name="Binder M."/>
            <person name="Bloem J."/>
            <person name="Labutti K."/>
            <person name="Salamov A."/>
            <person name="Andreopoulos B."/>
            <person name="Baker S."/>
            <person name="Barry K."/>
            <person name="Bills G."/>
            <person name="Bluhm B."/>
            <person name="Cannon C."/>
            <person name="Castanera R."/>
            <person name="Culley D."/>
            <person name="Daum C."/>
            <person name="Ezra D."/>
            <person name="Gonzalez J."/>
            <person name="Henrissat B."/>
            <person name="Kuo A."/>
            <person name="Liang C."/>
            <person name="Lipzen A."/>
            <person name="Lutzoni F."/>
            <person name="Magnuson J."/>
            <person name="Mondo S."/>
            <person name="Nolan M."/>
            <person name="Ohm R."/>
            <person name="Pangilinan J."/>
            <person name="Park H.-J."/>
            <person name="Ramirez L."/>
            <person name="Alfaro M."/>
            <person name="Sun H."/>
            <person name="Tritt A."/>
            <person name="Yoshinaga Y."/>
            <person name="Zwiers L.-H."/>
            <person name="Turgeon B."/>
            <person name="Goodwin S."/>
            <person name="Spatafora J."/>
            <person name="Crous P."/>
            <person name="Grigoriev I."/>
        </authorList>
    </citation>
    <scope>NUCLEOTIDE SEQUENCE</scope>
    <source>
        <strain evidence="8">CBS 122368</strain>
    </source>
</reference>
<gene>
    <name evidence="8" type="ORF">BU26DRAFT_576137</name>
</gene>
<dbReference type="PANTHER" id="PTHR47685:SF1">
    <property type="entry name" value="MAGNESIUM TRANSPORT PROTEIN CORA"/>
    <property type="match status" value="1"/>
</dbReference>
<dbReference type="Pfam" id="PF01544">
    <property type="entry name" value="CorA"/>
    <property type="match status" value="1"/>
</dbReference>
<evidence type="ECO:0000256" key="6">
    <source>
        <dbReference type="SAM" id="MobiDB-lite"/>
    </source>
</evidence>
<keyword evidence="5" id="KW-0175">Coiled coil</keyword>
<organism evidence="8 9">
    <name type="scientific">Trematosphaeria pertusa</name>
    <dbReference type="NCBI Taxonomy" id="390896"/>
    <lineage>
        <taxon>Eukaryota</taxon>
        <taxon>Fungi</taxon>
        <taxon>Dikarya</taxon>
        <taxon>Ascomycota</taxon>
        <taxon>Pezizomycotina</taxon>
        <taxon>Dothideomycetes</taxon>
        <taxon>Pleosporomycetidae</taxon>
        <taxon>Pleosporales</taxon>
        <taxon>Massarineae</taxon>
        <taxon>Trematosphaeriaceae</taxon>
        <taxon>Trematosphaeria</taxon>
    </lineage>
</organism>
<sequence>MEMEVRVDPNDAVEEKVFVYISDFTPEGVRPKDEIDIDLFRAADYDPSEARRRAPGTLFRWIHIPVNDTTFVTDCVKTLIGTDRGNSLPNTWLHKLRPTSSIPGDIVPNHARSMEPSFQLHAMDEGGGSGRPPPFTLYLPYLNWEVFQNLGNQNLIGTDHTANSTRHPRKTLDQFFYSGLRDTASRDAGQTVSKWTGANPGSNGRENAAEDSYVVMVDQLWIWVLDDVSSFPSHRFQFKGIPGGPQVTDVLTSATADPRKCQDLFDLTALLVMHSVTNIFAEENGKFVDALAIYRWAIAINAARHTEKLEAFSKRQSSHNAEEIAVEGTEELKLALEVADILDELNMLLHLLEKQADVLASTQGQLQRFKPLVRSHGPEEGQRIEILRSSLGDVHISNSGNIRGRLLFDEVSMAHLYVDNQDGTAPGELALGGNAGILVQEAAQRLSVEKANLERLRVDAARTHQMLIELLDLEQKAASLEEARATTKQGQAVMLFTIVTIVFLPLSFFTSYFGQNVSDITGDDKNPTSGELWRVAGESPQR</sequence>
<keyword evidence="2 7" id="KW-0812">Transmembrane</keyword>
<dbReference type="Gene3D" id="1.20.58.340">
    <property type="entry name" value="Magnesium transport protein CorA, transmembrane region"/>
    <property type="match status" value="1"/>
</dbReference>
<evidence type="ECO:0000256" key="4">
    <source>
        <dbReference type="ARBA" id="ARBA00023136"/>
    </source>
</evidence>
<keyword evidence="9" id="KW-1185">Reference proteome</keyword>
<dbReference type="OrthoDB" id="341259at2759"/>
<dbReference type="RefSeq" id="XP_033681410.1">
    <property type="nucleotide sequence ID" value="XM_033834369.1"/>
</dbReference>
<proteinExistence type="predicted"/>
<evidence type="ECO:0000256" key="7">
    <source>
        <dbReference type="SAM" id="Phobius"/>
    </source>
</evidence>
<evidence type="ECO:0000256" key="1">
    <source>
        <dbReference type="ARBA" id="ARBA00004141"/>
    </source>
</evidence>
<dbReference type="GeneID" id="54587699"/>
<feature type="coiled-coil region" evidence="5">
    <location>
        <begin position="439"/>
        <end position="490"/>
    </location>
</feature>
<dbReference type="GO" id="GO:0016020">
    <property type="term" value="C:membrane"/>
    <property type="evidence" value="ECO:0007669"/>
    <property type="project" value="UniProtKB-SubCell"/>
</dbReference>
<evidence type="ECO:0000313" key="9">
    <source>
        <dbReference type="Proteomes" id="UP000800094"/>
    </source>
</evidence>
<dbReference type="InterPro" id="IPR045863">
    <property type="entry name" value="CorA_TM1_TM2"/>
</dbReference>